<reference evidence="5 6" key="1">
    <citation type="submission" date="2018-03" db="EMBL/GenBank/DDBJ databases">
        <title>Genomic Encyclopedia of Archaeal and Bacterial Type Strains, Phase II (KMG-II): from individual species to whole genera.</title>
        <authorList>
            <person name="Goeker M."/>
        </authorList>
    </citation>
    <scope>NUCLEOTIDE SEQUENCE [LARGE SCALE GENOMIC DNA]</scope>
    <source>
        <strain evidence="5 6">DSM 100212</strain>
    </source>
</reference>
<comment type="similarity">
    <text evidence="2">Belongs to the virb1 family.</text>
</comment>
<proteinExistence type="inferred from homology"/>
<dbReference type="Pfam" id="PF01464">
    <property type="entry name" value="SLT"/>
    <property type="match status" value="1"/>
</dbReference>
<organism evidence="5 6">
    <name type="scientific">Donghicola tyrosinivorans</name>
    <dbReference type="NCBI Taxonomy" id="1652492"/>
    <lineage>
        <taxon>Bacteria</taxon>
        <taxon>Pseudomonadati</taxon>
        <taxon>Pseudomonadota</taxon>
        <taxon>Alphaproteobacteria</taxon>
        <taxon>Rhodobacterales</taxon>
        <taxon>Roseobacteraceae</taxon>
        <taxon>Donghicola</taxon>
    </lineage>
</organism>
<gene>
    <name evidence="5" type="ORF">CLV74_1162</name>
</gene>
<dbReference type="InterPro" id="IPR023346">
    <property type="entry name" value="Lysozyme-like_dom_sf"/>
</dbReference>
<dbReference type="PANTHER" id="PTHR37423:SF2">
    <property type="entry name" value="MEMBRANE-BOUND LYTIC MUREIN TRANSGLYCOSYLASE C"/>
    <property type="match status" value="1"/>
</dbReference>
<dbReference type="InterPro" id="IPR000189">
    <property type="entry name" value="Transglyc_AS"/>
</dbReference>
<feature type="domain" description="Transglycosylase SLT" evidence="4">
    <location>
        <begin position="139"/>
        <end position="227"/>
    </location>
</feature>
<dbReference type="CDD" id="cd00254">
    <property type="entry name" value="LT-like"/>
    <property type="match status" value="1"/>
</dbReference>
<evidence type="ECO:0000256" key="3">
    <source>
        <dbReference type="SAM" id="SignalP"/>
    </source>
</evidence>
<dbReference type="OrthoDB" id="9815002at2"/>
<evidence type="ECO:0000256" key="2">
    <source>
        <dbReference type="ARBA" id="ARBA00009387"/>
    </source>
</evidence>
<name>A0A2T0WF58_9RHOB</name>
<dbReference type="GO" id="GO:0016020">
    <property type="term" value="C:membrane"/>
    <property type="evidence" value="ECO:0007669"/>
    <property type="project" value="InterPro"/>
</dbReference>
<protein>
    <submittedName>
        <fullName evidence="5">Transglycosylase-like protein with SLT domain</fullName>
    </submittedName>
</protein>
<evidence type="ECO:0000313" key="6">
    <source>
        <dbReference type="Proteomes" id="UP000238392"/>
    </source>
</evidence>
<sequence>MSQRVTGGVIAGIVLSALMAAPVDSAPKPFPEFTFKMIKPPAPGTPPKIDVQIAPEDAQTTDAPIVQDPDAPAPSNARYSWFWDRVSPAVKAASPARIEEALLAIQGTDGGPSVPTPRLQLMMDVANRFGTTIMASTIGKEVSPALVLAVIWVESAGQPSAVSRSGAQGLMQLIPATADRFNVKDSFDPAQNIAGGVAYLDWLLRRFEGDPMLALAGYNAGENAVLSRGMVPDFPETRDYVPKVLAAYSVASGLCMTAPLFVTDGCVLRKMP</sequence>
<dbReference type="PROSITE" id="PS00922">
    <property type="entry name" value="TRANSGLYCOSYLASE"/>
    <property type="match status" value="1"/>
</dbReference>
<feature type="signal peptide" evidence="3">
    <location>
        <begin position="1"/>
        <end position="20"/>
    </location>
</feature>
<dbReference type="AlphaFoldDB" id="A0A2T0WF58"/>
<evidence type="ECO:0000259" key="4">
    <source>
        <dbReference type="Pfam" id="PF01464"/>
    </source>
</evidence>
<dbReference type="EMBL" id="PVTQ01000016">
    <property type="protein sequence ID" value="PRY85348.1"/>
    <property type="molecule type" value="Genomic_DNA"/>
</dbReference>
<dbReference type="GO" id="GO:0008933">
    <property type="term" value="F:peptidoglycan lytic transglycosylase activity"/>
    <property type="evidence" value="ECO:0007669"/>
    <property type="project" value="InterPro"/>
</dbReference>
<dbReference type="SUPFAM" id="SSF53955">
    <property type="entry name" value="Lysozyme-like"/>
    <property type="match status" value="1"/>
</dbReference>
<dbReference type="InterPro" id="IPR008258">
    <property type="entry name" value="Transglycosylase_SLT_dom_1"/>
</dbReference>
<dbReference type="Gene3D" id="1.10.530.10">
    <property type="match status" value="1"/>
</dbReference>
<comment type="caution">
    <text evidence="5">The sequence shown here is derived from an EMBL/GenBank/DDBJ whole genome shotgun (WGS) entry which is preliminary data.</text>
</comment>
<keyword evidence="6" id="KW-1185">Reference proteome</keyword>
<feature type="chain" id="PRO_5015771244" evidence="3">
    <location>
        <begin position="21"/>
        <end position="272"/>
    </location>
</feature>
<evidence type="ECO:0000313" key="5">
    <source>
        <dbReference type="EMBL" id="PRY85348.1"/>
    </source>
</evidence>
<evidence type="ECO:0000256" key="1">
    <source>
        <dbReference type="ARBA" id="ARBA00007734"/>
    </source>
</evidence>
<keyword evidence="3" id="KW-0732">Signal</keyword>
<dbReference type="PANTHER" id="PTHR37423">
    <property type="entry name" value="SOLUBLE LYTIC MUREIN TRANSGLYCOSYLASE-RELATED"/>
    <property type="match status" value="1"/>
</dbReference>
<accession>A0A2T0WF58</accession>
<comment type="similarity">
    <text evidence="1">Belongs to the transglycosylase Slt family.</text>
</comment>
<dbReference type="RefSeq" id="WP_106267537.1">
    <property type="nucleotide sequence ID" value="NZ_PVTQ01000016.1"/>
</dbReference>
<dbReference type="Proteomes" id="UP000238392">
    <property type="component" value="Unassembled WGS sequence"/>
</dbReference>
<dbReference type="GO" id="GO:0000270">
    <property type="term" value="P:peptidoglycan metabolic process"/>
    <property type="evidence" value="ECO:0007669"/>
    <property type="project" value="InterPro"/>
</dbReference>